<evidence type="ECO:0000313" key="2">
    <source>
        <dbReference type="Proteomes" id="UP000281112"/>
    </source>
</evidence>
<reference evidence="1 2" key="1">
    <citation type="submission" date="2018-11" db="EMBL/GenBank/DDBJ databases">
        <title>Vibrio LJC006 sp. nov., isolated from seawater during the bloom of the enteromorpha.</title>
        <authorList>
            <person name="Liang J."/>
        </authorList>
    </citation>
    <scope>NUCLEOTIDE SEQUENCE [LARGE SCALE GENOMIC DNA]</scope>
    <source>
        <strain evidence="1 2">LJC006</strain>
    </source>
</reference>
<gene>
    <name evidence="1" type="ORF">EES38_21530</name>
</gene>
<organism evidence="1 2">
    <name type="scientific">Vibrio viridaestus</name>
    <dbReference type="NCBI Taxonomy" id="2487322"/>
    <lineage>
        <taxon>Bacteria</taxon>
        <taxon>Pseudomonadati</taxon>
        <taxon>Pseudomonadota</taxon>
        <taxon>Gammaproteobacteria</taxon>
        <taxon>Vibrionales</taxon>
        <taxon>Vibrionaceae</taxon>
        <taxon>Vibrio</taxon>
    </lineage>
</organism>
<sequence length="174" mass="18815">MSKKSIFVDSISKTVALSGLYFKVMQASGEIAVEFMLENGDLYETGLSSGQGVRFDQKYKNVRMTSAISQQIFVWSGLGQLTQDSQNTTTLAGSNSIAASVVSVEVETAKQILPAQTGRRSALIQADEPFYIGGSGVTTAEGMPVDESITLETQGEIWVISETAQDIRILEEFN</sequence>
<evidence type="ECO:0000313" key="1">
    <source>
        <dbReference type="EMBL" id="RQW61033.1"/>
    </source>
</evidence>
<protein>
    <submittedName>
        <fullName evidence="1">Uncharacterized protein</fullName>
    </submittedName>
</protein>
<dbReference type="Proteomes" id="UP000281112">
    <property type="component" value="Unassembled WGS sequence"/>
</dbReference>
<name>A0A3N9TB98_9VIBR</name>
<comment type="caution">
    <text evidence="1">The sequence shown here is derived from an EMBL/GenBank/DDBJ whole genome shotgun (WGS) entry which is preliminary data.</text>
</comment>
<keyword evidence="2" id="KW-1185">Reference proteome</keyword>
<dbReference type="RefSeq" id="WP_124939257.1">
    <property type="nucleotide sequence ID" value="NZ_RJVQ01000021.1"/>
</dbReference>
<dbReference type="AlphaFoldDB" id="A0A3N9TB98"/>
<dbReference type="OrthoDB" id="9839388at2"/>
<proteinExistence type="predicted"/>
<accession>A0A3N9TB98</accession>
<dbReference type="EMBL" id="RJVQ01000021">
    <property type="protein sequence ID" value="RQW61033.1"/>
    <property type="molecule type" value="Genomic_DNA"/>
</dbReference>